<dbReference type="Gene3D" id="2.60.40.10">
    <property type="entry name" value="Immunoglobulins"/>
    <property type="match status" value="1"/>
</dbReference>
<dbReference type="Gene3D" id="3.20.20.80">
    <property type="entry name" value="Glycosidases"/>
    <property type="match status" value="1"/>
</dbReference>
<gene>
    <name evidence="5" type="primary">glgX</name>
    <name evidence="5" type="ORF">EOE66_03765</name>
</gene>
<dbReference type="InterPro" id="IPR006047">
    <property type="entry name" value="GH13_cat_dom"/>
</dbReference>
<evidence type="ECO:0000259" key="4">
    <source>
        <dbReference type="SMART" id="SM00642"/>
    </source>
</evidence>
<dbReference type="Pfam" id="PF02922">
    <property type="entry name" value="CBM_48"/>
    <property type="match status" value="1"/>
</dbReference>
<proteinExistence type="inferred from homology"/>
<dbReference type="Pfam" id="PF00128">
    <property type="entry name" value="Alpha-amylase"/>
    <property type="match status" value="1"/>
</dbReference>
<evidence type="ECO:0000313" key="6">
    <source>
        <dbReference type="Proteomes" id="UP000285575"/>
    </source>
</evidence>
<comment type="caution">
    <text evidence="5">The sequence shown here is derived from an EMBL/GenBank/DDBJ whole genome shotgun (WGS) entry which is preliminary data.</text>
</comment>
<dbReference type="InterPro" id="IPR017853">
    <property type="entry name" value="GH"/>
</dbReference>
<protein>
    <submittedName>
        <fullName evidence="5">Glycogen debranching enzyme GlgX</fullName>
    </submittedName>
</protein>
<dbReference type="AlphaFoldDB" id="A0A437RSF1"/>
<dbReference type="EMBL" id="SACR01000001">
    <property type="protein sequence ID" value="RVU49683.1"/>
    <property type="molecule type" value="Genomic_DNA"/>
</dbReference>
<dbReference type="CDD" id="cd02856">
    <property type="entry name" value="E_set_GDE_Isoamylase_N"/>
    <property type="match status" value="1"/>
</dbReference>
<dbReference type="GO" id="GO:0004135">
    <property type="term" value="F:amylo-alpha-1,6-glucosidase activity"/>
    <property type="evidence" value="ECO:0007669"/>
    <property type="project" value="InterPro"/>
</dbReference>
<dbReference type="SMART" id="SM00642">
    <property type="entry name" value="Aamy"/>
    <property type="match status" value="1"/>
</dbReference>
<dbReference type="PANTHER" id="PTHR43002">
    <property type="entry name" value="GLYCOGEN DEBRANCHING ENZYME"/>
    <property type="match status" value="1"/>
</dbReference>
<name>A0A437RSF1_9BURK</name>
<dbReference type="OrthoDB" id="9800174at2"/>
<reference evidence="5 6" key="1">
    <citation type="submission" date="2019-01" db="EMBL/GenBank/DDBJ databases">
        <authorList>
            <person name="Chen W.-M."/>
        </authorList>
    </citation>
    <scope>NUCLEOTIDE SEQUENCE [LARGE SCALE GENOMIC DNA]</scope>
    <source>
        <strain evidence="5 6">KYPY4</strain>
    </source>
</reference>
<dbReference type="InterPro" id="IPR044505">
    <property type="entry name" value="GlgX_Isoamylase_N_E_set"/>
</dbReference>
<dbReference type="GO" id="GO:0005980">
    <property type="term" value="P:glycogen catabolic process"/>
    <property type="evidence" value="ECO:0007669"/>
    <property type="project" value="InterPro"/>
</dbReference>
<keyword evidence="6" id="KW-1185">Reference proteome</keyword>
<comment type="similarity">
    <text evidence="1">Belongs to the glycosyl hydrolase 13 family.</text>
</comment>
<dbReference type="InterPro" id="IPR004193">
    <property type="entry name" value="Glyco_hydro_13_N"/>
</dbReference>
<dbReference type="CDD" id="cd11326">
    <property type="entry name" value="AmyAc_Glg_debranch"/>
    <property type="match status" value="1"/>
</dbReference>
<dbReference type="SUPFAM" id="SSF51445">
    <property type="entry name" value="(Trans)glycosidases"/>
    <property type="match status" value="1"/>
</dbReference>
<dbReference type="Proteomes" id="UP000285575">
    <property type="component" value="Unassembled WGS sequence"/>
</dbReference>
<evidence type="ECO:0000313" key="5">
    <source>
        <dbReference type="EMBL" id="RVU49683.1"/>
    </source>
</evidence>
<evidence type="ECO:0000256" key="2">
    <source>
        <dbReference type="ARBA" id="ARBA00022801"/>
    </source>
</evidence>
<evidence type="ECO:0000256" key="1">
    <source>
        <dbReference type="ARBA" id="ARBA00008061"/>
    </source>
</evidence>
<organism evidence="5 6">
    <name type="scientific">Rubrivivax rivuli</name>
    <dbReference type="NCBI Taxonomy" id="1862385"/>
    <lineage>
        <taxon>Bacteria</taxon>
        <taxon>Pseudomonadati</taxon>
        <taxon>Pseudomonadota</taxon>
        <taxon>Betaproteobacteria</taxon>
        <taxon>Burkholderiales</taxon>
        <taxon>Sphaerotilaceae</taxon>
        <taxon>Rubrivivax</taxon>
    </lineage>
</organism>
<dbReference type="InterPro" id="IPR013783">
    <property type="entry name" value="Ig-like_fold"/>
</dbReference>
<evidence type="ECO:0000256" key="3">
    <source>
        <dbReference type="ARBA" id="ARBA00023295"/>
    </source>
</evidence>
<keyword evidence="2" id="KW-0378">Hydrolase</keyword>
<feature type="domain" description="Glycosyl hydrolase family 13 catalytic" evidence="4">
    <location>
        <begin position="168"/>
        <end position="592"/>
    </location>
</feature>
<dbReference type="SUPFAM" id="SSF81296">
    <property type="entry name" value="E set domains"/>
    <property type="match status" value="1"/>
</dbReference>
<dbReference type="RefSeq" id="WP_128227315.1">
    <property type="nucleotide sequence ID" value="NZ_SACR01000001.1"/>
</dbReference>
<sequence length="691" mass="75534">MNNAPLTPSPGRLEPWGAQARDGGVNFVVFAAHARALQLCLFDEQGAEERRYRLHGPTADGLWHGFVPGLAPGQLYGLRAHGPWAPAEGHRYNAHKLLLDPAAQEIVGSFSWRPEHHGYVLGQDPDTAFEASDNAAWALKARVPAPMPALRPAQHKPRIAAAERVLYEVHVKGFSQQHPGIPPELRGTYAALAHPAALAHFKRLGITTLSLLPVHYALNEPMLPPGLVNYWGYNTLGFFCPTPRYSRTPQDPAAVNAEFRAMVDALHAQGLEVVLDVVYNHTPEGNHFGPTLSFRGLDQRSWYRIDGTGRPLNWSACGNTLNFAHPQVVAFTLASLRHWVQVMGVDGFRFDLAAVLGRGTEGGFDRDHPFFQALDTDPVLKEALLIAEPWDAGPQGYRVGDFPGRWLEWHDRFRDAANGYWLHKPTPHGEVSRTEFAARFDGSAETYRDRHPAQQRAPQAGVNYLAVHDGYTLADLVAYERKHNHANGENNRDGRDNEVCANFGVEGPSADPAVLATRLRVRRALVATLLLAAGTPMLGGGDEVGNTQHGNNNAWSQDNPTGWITWPDPADAAAGAEAAAFTAFIGELNALRHQQPLLRPGAFSEIVRRWEGLVYGDDTPLLCHLHRAGEAAGAAPLLIAFNRSAEVLPLALPPGRWQVLLCSEPPDLTPPPATAGAPLPPRGLRVLQRLP</sequence>
<dbReference type="InterPro" id="IPR011837">
    <property type="entry name" value="Glycogen_debranch_GlgX"/>
</dbReference>
<dbReference type="NCBIfam" id="TIGR02100">
    <property type="entry name" value="glgX_debranch"/>
    <property type="match status" value="1"/>
</dbReference>
<accession>A0A437RSF1</accession>
<dbReference type="InterPro" id="IPR014756">
    <property type="entry name" value="Ig_E-set"/>
</dbReference>
<keyword evidence="3" id="KW-0326">Glycosidase</keyword>